<gene>
    <name evidence="1" type="ORF">DES53_111126</name>
</gene>
<evidence type="ECO:0000313" key="2">
    <source>
        <dbReference type="Proteomes" id="UP000253426"/>
    </source>
</evidence>
<comment type="caution">
    <text evidence="1">The sequence shown here is derived from an EMBL/GenBank/DDBJ whole genome shotgun (WGS) entry which is preliminary data.</text>
</comment>
<sequence>MKTGWLILMVAALLGVAGFTARLVQSKSHASCASCAANVRDPGTALAWMKSEFQLSEEEFQKVCSLHEAYLPKCDAMCERMKEAGTRLSSILAQSGPEMTPEAEEALRNYETLRAECQRATLGHLAETARVMKPEAGRAYMKKVLPHLLTTNQHVSEVTR</sequence>
<dbReference type="EMBL" id="QNRR01000011">
    <property type="protein sequence ID" value="RBP38607.1"/>
    <property type="molecule type" value="Genomic_DNA"/>
</dbReference>
<reference evidence="1 2" key="1">
    <citation type="submission" date="2018-06" db="EMBL/GenBank/DDBJ databases">
        <title>Genomic Encyclopedia of Type Strains, Phase IV (KMG-IV): sequencing the most valuable type-strain genomes for metagenomic binning, comparative biology and taxonomic classification.</title>
        <authorList>
            <person name="Goeker M."/>
        </authorList>
    </citation>
    <scope>NUCLEOTIDE SEQUENCE [LARGE SCALE GENOMIC DNA]</scope>
    <source>
        <strain evidence="1 2">DSM 25532</strain>
    </source>
</reference>
<dbReference type="AlphaFoldDB" id="A0A366H9V2"/>
<accession>A0A366H9V2</accession>
<dbReference type="Gene3D" id="1.20.120.1490">
    <property type="match status" value="1"/>
</dbReference>
<name>A0A366H9V2_9BACT</name>
<evidence type="ECO:0000313" key="1">
    <source>
        <dbReference type="EMBL" id="RBP38607.1"/>
    </source>
</evidence>
<evidence type="ECO:0008006" key="3">
    <source>
        <dbReference type="Google" id="ProtNLM"/>
    </source>
</evidence>
<dbReference type="RefSeq" id="WP_170157378.1">
    <property type="nucleotide sequence ID" value="NZ_QNRR01000011.1"/>
</dbReference>
<organism evidence="1 2">
    <name type="scientific">Roseimicrobium gellanilyticum</name>
    <dbReference type="NCBI Taxonomy" id="748857"/>
    <lineage>
        <taxon>Bacteria</taxon>
        <taxon>Pseudomonadati</taxon>
        <taxon>Verrucomicrobiota</taxon>
        <taxon>Verrucomicrobiia</taxon>
        <taxon>Verrucomicrobiales</taxon>
        <taxon>Verrucomicrobiaceae</taxon>
        <taxon>Roseimicrobium</taxon>
    </lineage>
</organism>
<dbReference type="Proteomes" id="UP000253426">
    <property type="component" value="Unassembled WGS sequence"/>
</dbReference>
<proteinExistence type="predicted"/>
<protein>
    <recommendedName>
        <fullName evidence="3">Heavy-metal resistance protein</fullName>
    </recommendedName>
</protein>
<keyword evidence="2" id="KW-1185">Reference proteome</keyword>